<evidence type="ECO:0000313" key="1">
    <source>
        <dbReference type="EMBL" id="JAD24050.1"/>
    </source>
</evidence>
<dbReference type="AlphaFoldDB" id="A0A0A8YFI6"/>
<name>A0A0A8YFI6_ARUDO</name>
<accession>A0A0A8YFI6</accession>
<organism evidence="1">
    <name type="scientific">Arundo donax</name>
    <name type="common">Giant reed</name>
    <name type="synonym">Donax arundinaceus</name>
    <dbReference type="NCBI Taxonomy" id="35708"/>
    <lineage>
        <taxon>Eukaryota</taxon>
        <taxon>Viridiplantae</taxon>
        <taxon>Streptophyta</taxon>
        <taxon>Embryophyta</taxon>
        <taxon>Tracheophyta</taxon>
        <taxon>Spermatophyta</taxon>
        <taxon>Magnoliopsida</taxon>
        <taxon>Liliopsida</taxon>
        <taxon>Poales</taxon>
        <taxon>Poaceae</taxon>
        <taxon>PACMAD clade</taxon>
        <taxon>Arundinoideae</taxon>
        <taxon>Arundineae</taxon>
        <taxon>Arundo</taxon>
    </lineage>
</organism>
<dbReference type="EMBL" id="GBRH01273845">
    <property type="protein sequence ID" value="JAD24050.1"/>
    <property type="molecule type" value="Transcribed_RNA"/>
</dbReference>
<reference evidence="1" key="1">
    <citation type="submission" date="2014-09" db="EMBL/GenBank/DDBJ databases">
        <authorList>
            <person name="Magalhaes I.L.F."/>
            <person name="Oliveira U."/>
            <person name="Santos F.R."/>
            <person name="Vidigal T.H.D.A."/>
            <person name="Brescovit A.D."/>
            <person name="Santos A.J."/>
        </authorList>
    </citation>
    <scope>NUCLEOTIDE SEQUENCE</scope>
    <source>
        <tissue evidence="1">Shoot tissue taken approximately 20 cm above the soil surface</tissue>
    </source>
</reference>
<sequence length="40" mass="4823">MANIIQRQIRLLNCQPWLAKRSIIVVFKPVFTQKQKEIRN</sequence>
<proteinExistence type="predicted"/>
<reference evidence="1" key="2">
    <citation type="journal article" date="2015" name="Data Brief">
        <title>Shoot transcriptome of the giant reed, Arundo donax.</title>
        <authorList>
            <person name="Barrero R.A."/>
            <person name="Guerrero F.D."/>
            <person name="Moolhuijzen P."/>
            <person name="Goolsby J.A."/>
            <person name="Tidwell J."/>
            <person name="Bellgard S.E."/>
            <person name="Bellgard M.I."/>
        </authorList>
    </citation>
    <scope>NUCLEOTIDE SEQUENCE</scope>
    <source>
        <tissue evidence="1">Shoot tissue taken approximately 20 cm above the soil surface</tissue>
    </source>
</reference>
<protein>
    <submittedName>
        <fullName evidence="1">Uncharacterized protein</fullName>
    </submittedName>
</protein>